<dbReference type="Proteomes" id="UP000029712">
    <property type="component" value="Chromosome"/>
</dbReference>
<reference evidence="1 2" key="2">
    <citation type="submission" date="2018-10" db="EMBL/GenBank/DDBJ databases">
        <title>Detection and isolation of Mycoplasma hominis as a predominant microorganism from pelvic cavity of patient with salpingitis and tubo-ovarian abscess.</title>
        <authorList>
            <person name="Guschin A.E."/>
            <person name="Khayrullina G.A."/>
            <person name="Rakovskaya I.V."/>
            <person name="Shelenkov A.A."/>
            <person name="Shagin D.A."/>
        </authorList>
    </citation>
    <scope>NUCLEOTIDE SEQUENCE [LARGE SCALE GENOMIC DNA]</scope>
    <source>
        <strain evidence="2">TOA</strain>
    </source>
</reference>
<protein>
    <submittedName>
        <fullName evidence="1">Uncharacterized protein</fullName>
    </submittedName>
</protein>
<reference evidence="1 2" key="1">
    <citation type="submission" date="2014-08" db="EMBL/GenBank/DDBJ databases">
        <authorList>
            <person name="Kuleshov K."/>
            <person name="Dedkov V."/>
            <person name="Markelov M."/>
            <person name="Pimkina E."/>
        </authorList>
    </citation>
    <scope>NUCLEOTIDE SEQUENCE [LARGE SCALE GENOMIC DNA]</scope>
    <source>
        <strain evidence="2">TOA</strain>
    </source>
</reference>
<evidence type="ECO:0000313" key="2">
    <source>
        <dbReference type="Proteomes" id="UP000029712"/>
    </source>
</evidence>
<proteinExistence type="predicted"/>
<evidence type="ECO:0000313" key="1">
    <source>
        <dbReference type="EMBL" id="AYN65283.1"/>
    </source>
</evidence>
<gene>
    <name evidence="1" type="ORF">KN71_001000</name>
</gene>
<dbReference type="AlphaFoldDB" id="A0A454C9K8"/>
<accession>A0A454C9K8</accession>
<dbReference type="RefSeq" id="WP_036438957.1">
    <property type="nucleotide sequence ID" value="NZ_CP033021.1"/>
</dbReference>
<name>A0A454C9K8_METHO</name>
<dbReference type="EMBL" id="CP033021">
    <property type="protein sequence ID" value="AYN65283.1"/>
    <property type="molecule type" value="Genomic_DNA"/>
</dbReference>
<dbReference type="NCBIfam" id="NF045960">
    <property type="entry name" value="MHO_1580_fam"/>
    <property type="match status" value="1"/>
</dbReference>
<dbReference type="OrthoDB" id="396807at2"/>
<sequence length="381" mass="44697">MFPIVMQAINDQEPTKWIENINAYTTKQLYLDKWTNSFQKVDFKLQRLIENNKFIIEFKYLNYDQEIDDIDVKCSINNQLLKLQKVFDSDKHEYTYTLISEFNEATKIKKVQDIKNINFEIFYKVKGLLYQVERYTYEIYSNNNSNKELVSNKNGVEYDLWTKLRIMSLPDRDIPTDMKHYSFVEQVKYKFIPTTLMLGKHNEKLFDVEISKKEISNKSGITSDFSQLIQSDINGFNVSIDIDKQFIKGNLNAKINDFSKNEHKQISIDSYSYYDKVSKAIIANNDSIGATRGLLLPLNYSGNYSYLLNINFGEDLKGFKIRYNQEISKPFFNEKSGLVKLNVNNIFKQQNFTKWSVVKAEDIRSLINNSNTLEELMKGGK</sequence>
<organism evidence="1 2">
    <name type="scientific">Metamycoplasma hominis</name>
    <name type="common">Mycoplasma hominis</name>
    <dbReference type="NCBI Taxonomy" id="2098"/>
    <lineage>
        <taxon>Bacteria</taxon>
        <taxon>Bacillati</taxon>
        <taxon>Mycoplasmatota</taxon>
        <taxon>Mycoplasmoidales</taxon>
        <taxon>Metamycoplasmataceae</taxon>
        <taxon>Metamycoplasma</taxon>
    </lineage>
</organism>